<evidence type="ECO:0000256" key="4">
    <source>
        <dbReference type="ARBA" id="ARBA00022737"/>
    </source>
</evidence>
<keyword evidence="10" id="KW-0539">Nucleus</keyword>
<evidence type="ECO:0000256" key="10">
    <source>
        <dbReference type="ARBA" id="ARBA00023242"/>
    </source>
</evidence>
<dbReference type="PROSITE" id="PS00028">
    <property type="entry name" value="ZINC_FINGER_C2H2_1"/>
    <property type="match status" value="1"/>
</dbReference>
<dbReference type="GO" id="GO:0005634">
    <property type="term" value="C:nucleus"/>
    <property type="evidence" value="ECO:0007669"/>
    <property type="project" value="UniProtKB-SubCell"/>
</dbReference>
<comment type="subcellular location">
    <subcellularLocation>
        <location evidence="1">Nucleus</location>
    </subcellularLocation>
</comment>
<evidence type="ECO:0000313" key="12">
    <source>
        <dbReference type="EMBL" id="CAD7234955.1"/>
    </source>
</evidence>
<evidence type="ECO:0000256" key="8">
    <source>
        <dbReference type="ARBA" id="ARBA00023125"/>
    </source>
</evidence>
<dbReference type="InterPro" id="IPR013087">
    <property type="entry name" value="Znf_C2H2_type"/>
</dbReference>
<evidence type="ECO:0000256" key="9">
    <source>
        <dbReference type="ARBA" id="ARBA00023163"/>
    </source>
</evidence>
<sequence length="241" mass="27443">MNSEIEKEPSDFEARRADVGYALPKFDANEILSDQNEFPESWETPPLRVFVPGSTDNNNQTSGAHARDEIEVSEDEGPVRKGKNSRSNGQQKKRLICGVCGKSLSTKQRLQSHEFTHTGEKPFGCRRTPERRAFPAEFVEDHSHREHTHKLIHVGEKPFACRIFGKTVADRSALMTSRFEKFKSLEQRTRRKVKRSNFELGFQLARHTSSSTIERNSACKICEKSFAHNHHLSTHKLTPAG</sequence>
<dbReference type="Gene3D" id="3.30.160.60">
    <property type="entry name" value="Classic Zinc Finger"/>
    <property type="match status" value="3"/>
</dbReference>
<evidence type="ECO:0000256" key="5">
    <source>
        <dbReference type="ARBA" id="ARBA00022771"/>
    </source>
</evidence>
<dbReference type="PROSITE" id="PS50157">
    <property type="entry name" value="ZINC_FINGER_C2H2_2"/>
    <property type="match status" value="2"/>
</dbReference>
<proteinExistence type="inferred from homology"/>
<evidence type="ECO:0000256" key="3">
    <source>
        <dbReference type="ARBA" id="ARBA00022723"/>
    </source>
</evidence>
<keyword evidence="4" id="KW-0677">Repeat</keyword>
<name>A0A7R8WN97_9CRUS</name>
<gene>
    <name evidence="12" type="ORF">CTOB1V02_LOCUS12771</name>
</gene>
<dbReference type="PANTHER" id="PTHR24393">
    <property type="entry name" value="ZINC FINGER PROTEIN"/>
    <property type="match status" value="1"/>
</dbReference>
<dbReference type="Pfam" id="PF00096">
    <property type="entry name" value="zf-C2H2"/>
    <property type="match status" value="2"/>
</dbReference>
<dbReference type="GO" id="GO:0001228">
    <property type="term" value="F:DNA-binding transcription activator activity, RNA polymerase II-specific"/>
    <property type="evidence" value="ECO:0007669"/>
    <property type="project" value="TreeGrafter"/>
</dbReference>
<evidence type="ECO:0000256" key="11">
    <source>
        <dbReference type="SAM" id="MobiDB-lite"/>
    </source>
</evidence>
<keyword evidence="7" id="KW-0805">Transcription regulation</keyword>
<dbReference type="OrthoDB" id="6077919at2759"/>
<dbReference type="InterPro" id="IPR036236">
    <property type="entry name" value="Znf_C2H2_sf"/>
</dbReference>
<keyword evidence="6" id="KW-0862">Zinc</keyword>
<protein>
    <submittedName>
        <fullName evidence="12">Uncharacterized protein</fullName>
    </submittedName>
</protein>
<dbReference type="AlphaFoldDB" id="A0A7R8WN97"/>
<dbReference type="GO" id="GO:0000978">
    <property type="term" value="F:RNA polymerase II cis-regulatory region sequence-specific DNA binding"/>
    <property type="evidence" value="ECO:0007669"/>
    <property type="project" value="TreeGrafter"/>
</dbReference>
<evidence type="ECO:0000256" key="7">
    <source>
        <dbReference type="ARBA" id="ARBA00023015"/>
    </source>
</evidence>
<feature type="region of interest" description="Disordered" evidence="11">
    <location>
        <begin position="32"/>
        <end position="91"/>
    </location>
</feature>
<reference evidence="12" key="1">
    <citation type="submission" date="2020-11" db="EMBL/GenBank/DDBJ databases">
        <authorList>
            <person name="Tran Van P."/>
        </authorList>
    </citation>
    <scope>NUCLEOTIDE SEQUENCE</scope>
</reference>
<keyword evidence="9" id="KW-0804">Transcription</keyword>
<dbReference type="SUPFAM" id="SSF57667">
    <property type="entry name" value="beta-beta-alpha zinc fingers"/>
    <property type="match status" value="3"/>
</dbReference>
<dbReference type="EMBL" id="OB670589">
    <property type="protein sequence ID" value="CAD7234955.1"/>
    <property type="molecule type" value="Genomic_DNA"/>
</dbReference>
<organism evidence="12">
    <name type="scientific">Cyprideis torosa</name>
    <dbReference type="NCBI Taxonomy" id="163714"/>
    <lineage>
        <taxon>Eukaryota</taxon>
        <taxon>Metazoa</taxon>
        <taxon>Ecdysozoa</taxon>
        <taxon>Arthropoda</taxon>
        <taxon>Crustacea</taxon>
        <taxon>Oligostraca</taxon>
        <taxon>Ostracoda</taxon>
        <taxon>Podocopa</taxon>
        <taxon>Podocopida</taxon>
        <taxon>Cytherocopina</taxon>
        <taxon>Cytheroidea</taxon>
        <taxon>Cytherideidae</taxon>
        <taxon>Cyprideis</taxon>
    </lineage>
</organism>
<evidence type="ECO:0000256" key="2">
    <source>
        <dbReference type="ARBA" id="ARBA00006991"/>
    </source>
</evidence>
<keyword evidence="8" id="KW-0238">DNA-binding</keyword>
<evidence type="ECO:0000256" key="1">
    <source>
        <dbReference type="ARBA" id="ARBA00004123"/>
    </source>
</evidence>
<feature type="compositionally biased region" description="Polar residues" evidence="11">
    <location>
        <begin position="54"/>
        <end position="63"/>
    </location>
</feature>
<keyword evidence="3" id="KW-0479">Metal-binding</keyword>
<accession>A0A7R8WN97</accession>
<comment type="similarity">
    <text evidence="2">Belongs to the krueppel C2H2-type zinc-finger protein family.</text>
</comment>
<keyword evidence="5" id="KW-0863">Zinc-finger</keyword>
<dbReference type="PANTHER" id="PTHR24393:SF15">
    <property type="entry name" value="IP01243P-RELATED"/>
    <property type="match status" value="1"/>
</dbReference>
<evidence type="ECO:0000256" key="6">
    <source>
        <dbReference type="ARBA" id="ARBA00022833"/>
    </source>
</evidence>
<dbReference type="GO" id="GO:0008270">
    <property type="term" value="F:zinc ion binding"/>
    <property type="evidence" value="ECO:0007669"/>
    <property type="project" value="UniProtKB-KW"/>
</dbReference>